<feature type="transmembrane region" description="Helical" evidence="9">
    <location>
        <begin position="232"/>
        <end position="252"/>
    </location>
</feature>
<feature type="compositionally biased region" description="Low complexity" evidence="8">
    <location>
        <begin position="458"/>
        <end position="502"/>
    </location>
</feature>
<comment type="subcellular location">
    <subcellularLocation>
        <location evidence="1">Cell membrane</location>
        <topology evidence="1">Multi-pass membrane protein</topology>
    </subcellularLocation>
</comment>
<sequence length="715" mass="72905">MSTAATGPLTGAAPAAPGGTLPARRVREVPGTTWAVAAATATAFLLAFWAVGRTDPHYYYAAAARSMSGSWRNFWFGAYDPAGSLTVDKVPGALWFPALSVRLFGAHTWALLLPQALAAALTVPVLHSAVRRWAGPAAGAAAAAVFALSPVTVVLARVDIPDTFLVLFLVCAARSASRALQEDRRGPLLAAALWVGAAFHIKMAAAYLVLPALALAYGVAAAGSLRRRLGRLALAGAVVLASSAVWPLSVALTPAAHRPYVDGSAHNSVWEMLLHYNGLSRFTDEADLSGGSLASFLTDFGGPPGVFRLTGGQLGPEVGWLLPLAVAAALAGLLARRGRPRTDPVRAGWLLWGTWLLVHAVVLSAARAVHPYYTAALVPAVAALTGAGLVLAARAWTAGTRPGPLLPLAVLLGGAWAVVLSARGEAPLWQSTLVAAVTVSAAAVLAAGPAVLRGRGAGTPADAGTPAESVTPADSETPAAFEAAAESESATDSRPAVTQAAAPDPVTATARAAAPAVLTRALALAAVALLCGPGLWALSASGRPFTGLTGLNPVSARSTTLPAPAMAALHGFPPDLRLPPEMGTMNMTAPHAGLLAYTEAHHRGERYVLAVPTANTAAPYLRAGRSVLPMGGFTGAAPVPSTAGLARLVSSGELRYVMTGGFHGAMGGRPARERQGWVAGHCAEVPPARYRSQHVSGPPGAPERLWDCAAAGGER</sequence>
<dbReference type="RefSeq" id="WP_168541213.1">
    <property type="nucleotide sequence ID" value="NZ_JAAWWP010000012.1"/>
</dbReference>
<gene>
    <name evidence="12" type="ORF">HFV08_20665</name>
</gene>
<evidence type="ECO:0000256" key="4">
    <source>
        <dbReference type="ARBA" id="ARBA00022679"/>
    </source>
</evidence>
<evidence type="ECO:0000256" key="2">
    <source>
        <dbReference type="ARBA" id="ARBA00022475"/>
    </source>
</evidence>
<name>A0ABX1H6A8_9ACTN</name>
<evidence type="ECO:0000313" key="12">
    <source>
        <dbReference type="EMBL" id="NKI43613.1"/>
    </source>
</evidence>
<feature type="transmembrane region" description="Helical" evidence="9">
    <location>
        <begin position="521"/>
        <end position="539"/>
    </location>
</feature>
<evidence type="ECO:0000256" key="9">
    <source>
        <dbReference type="SAM" id="Phobius"/>
    </source>
</evidence>
<keyword evidence="3" id="KW-0328">Glycosyltransferase</keyword>
<feature type="transmembrane region" description="Helical" evidence="9">
    <location>
        <begin position="347"/>
        <end position="366"/>
    </location>
</feature>
<keyword evidence="5 9" id="KW-0812">Transmembrane</keyword>
<protein>
    <submittedName>
        <fullName evidence="12">Phospholipid carrier-dependent glycosyltransferase</fullName>
    </submittedName>
</protein>
<evidence type="ECO:0000256" key="3">
    <source>
        <dbReference type="ARBA" id="ARBA00022676"/>
    </source>
</evidence>
<comment type="caution">
    <text evidence="12">The sequence shown here is derived from an EMBL/GenBank/DDBJ whole genome shotgun (WGS) entry which is preliminary data.</text>
</comment>
<dbReference type="EMBL" id="JAAWWP010000012">
    <property type="protein sequence ID" value="NKI43613.1"/>
    <property type="molecule type" value="Genomic_DNA"/>
</dbReference>
<keyword evidence="7 9" id="KW-0472">Membrane</keyword>
<keyword evidence="2" id="KW-1003">Cell membrane</keyword>
<reference evidence="12 13" key="1">
    <citation type="submission" date="2020-04" db="EMBL/GenBank/DDBJ databases">
        <title>Phylogenetic Diversity and Antibacterial Activity against Ralstonia solanacearum of Endophytic Actinomycete Isolated from Moss.</title>
        <authorList>
            <person name="Zhuang X."/>
        </authorList>
    </citation>
    <scope>NUCLEOTIDE SEQUENCE [LARGE SCALE GENOMIC DNA]</scope>
    <source>
        <strain evidence="12 13">LD120</strain>
    </source>
</reference>
<dbReference type="PANTHER" id="PTHR33908:SF3">
    <property type="entry name" value="UNDECAPRENYL PHOSPHATE-ALPHA-4-AMINO-4-DEOXY-L-ARABINOSE ARABINOSYL TRANSFERASE"/>
    <property type="match status" value="1"/>
</dbReference>
<feature type="region of interest" description="Disordered" evidence="8">
    <location>
        <begin position="457"/>
        <end position="502"/>
    </location>
</feature>
<feature type="domain" description="Glycosyltransferase RgtA/B/C/D-like" evidence="10">
    <location>
        <begin position="88"/>
        <end position="245"/>
    </location>
</feature>
<feature type="region of interest" description="Disordered" evidence="8">
    <location>
        <begin position="1"/>
        <end position="21"/>
    </location>
</feature>
<feature type="transmembrane region" description="Helical" evidence="9">
    <location>
        <begin position="318"/>
        <end position="335"/>
    </location>
</feature>
<keyword evidence="6 9" id="KW-1133">Transmembrane helix</keyword>
<feature type="transmembrane region" description="Helical" evidence="9">
    <location>
        <begin position="428"/>
        <end position="452"/>
    </location>
</feature>
<evidence type="ECO:0000256" key="7">
    <source>
        <dbReference type="ARBA" id="ARBA00023136"/>
    </source>
</evidence>
<dbReference type="InterPro" id="IPR056785">
    <property type="entry name" value="YkcA/B-like_C"/>
</dbReference>
<dbReference type="InterPro" id="IPR038731">
    <property type="entry name" value="RgtA/B/C-like"/>
</dbReference>
<evidence type="ECO:0000256" key="1">
    <source>
        <dbReference type="ARBA" id="ARBA00004651"/>
    </source>
</evidence>
<evidence type="ECO:0000259" key="10">
    <source>
        <dbReference type="Pfam" id="PF13231"/>
    </source>
</evidence>
<feature type="transmembrane region" description="Helical" evidence="9">
    <location>
        <begin position="372"/>
        <end position="393"/>
    </location>
</feature>
<dbReference type="Proteomes" id="UP000772196">
    <property type="component" value="Unassembled WGS sequence"/>
</dbReference>
<organism evidence="12 13">
    <name type="scientific">Streptomyces physcomitrii</name>
    <dbReference type="NCBI Taxonomy" id="2724184"/>
    <lineage>
        <taxon>Bacteria</taxon>
        <taxon>Bacillati</taxon>
        <taxon>Actinomycetota</taxon>
        <taxon>Actinomycetes</taxon>
        <taxon>Kitasatosporales</taxon>
        <taxon>Streptomycetaceae</taxon>
        <taxon>Streptomyces</taxon>
    </lineage>
</organism>
<dbReference type="Pfam" id="PF24878">
    <property type="entry name" value="YkcB_C"/>
    <property type="match status" value="1"/>
</dbReference>
<accession>A0ABX1H6A8</accession>
<feature type="domain" description="Putative mannosyltransferase YkcA/B-like C-terminal" evidence="11">
    <location>
        <begin position="594"/>
        <end position="680"/>
    </location>
</feature>
<evidence type="ECO:0000256" key="5">
    <source>
        <dbReference type="ARBA" id="ARBA00022692"/>
    </source>
</evidence>
<dbReference type="Pfam" id="PF13231">
    <property type="entry name" value="PMT_2"/>
    <property type="match status" value="1"/>
</dbReference>
<feature type="transmembrane region" description="Helical" evidence="9">
    <location>
        <begin position="109"/>
        <end position="127"/>
    </location>
</feature>
<evidence type="ECO:0000256" key="6">
    <source>
        <dbReference type="ARBA" id="ARBA00022989"/>
    </source>
</evidence>
<dbReference type="PANTHER" id="PTHR33908">
    <property type="entry name" value="MANNOSYLTRANSFERASE YKCB-RELATED"/>
    <property type="match status" value="1"/>
</dbReference>
<feature type="transmembrane region" description="Helical" evidence="9">
    <location>
        <begin position="133"/>
        <end position="156"/>
    </location>
</feature>
<evidence type="ECO:0000256" key="8">
    <source>
        <dbReference type="SAM" id="MobiDB-lite"/>
    </source>
</evidence>
<proteinExistence type="predicted"/>
<feature type="transmembrane region" description="Helical" evidence="9">
    <location>
        <begin position="192"/>
        <end position="220"/>
    </location>
</feature>
<evidence type="ECO:0000313" key="13">
    <source>
        <dbReference type="Proteomes" id="UP000772196"/>
    </source>
</evidence>
<keyword evidence="13" id="KW-1185">Reference proteome</keyword>
<evidence type="ECO:0000259" key="11">
    <source>
        <dbReference type="Pfam" id="PF24878"/>
    </source>
</evidence>
<keyword evidence="4" id="KW-0808">Transferase</keyword>
<feature type="transmembrane region" description="Helical" evidence="9">
    <location>
        <begin position="405"/>
        <end position="422"/>
    </location>
</feature>
<dbReference type="InterPro" id="IPR050297">
    <property type="entry name" value="LipidA_mod_glycosyltrf_83"/>
</dbReference>
<feature type="transmembrane region" description="Helical" evidence="9">
    <location>
        <begin position="31"/>
        <end position="51"/>
    </location>
</feature>